<dbReference type="PANTHER" id="PTHR20883">
    <property type="entry name" value="PHYTANOYL-COA DIOXYGENASE DOMAIN CONTAINING 1"/>
    <property type="match status" value="1"/>
</dbReference>
<name>A0A6A6RJE9_9PLEO</name>
<dbReference type="Gene3D" id="2.60.120.620">
    <property type="entry name" value="q2cbj1_9rhob like domain"/>
    <property type="match status" value="1"/>
</dbReference>
<evidence type="ECO:0000256" key="2">
    <source>
        <dbReference type="ARBA" id="ARBA00005830"/>
    </source>
</evidence>
<evidence type="ECO:0000256" key="3">
    <source>
        <dbReference type="ARBA" id="ARBA00022723"/>
    </source>
</evidence>
<gene>
    <name evidence="7" type="ORF">P280DRAFT_484519</name>
</gene>
<dbReference type="AlphaFoldDB" id="A0A6A6RJE9"/>
<dbReference type="GO" id="GO:0046872">
    <property type="term" value="F:metal ion binding"/>
    <property type="evidence" value="ECO:0007669"/>
    <property type="project" value="UniProtKB-KW"/>
</dbReference>
<protein>
    <submittedName>
        <fullName evidence="7">Phytanoyl-CoA dioxygenase family protein</fullName>
    </submittedName>
</protein>
<keyword evidence="5" id="KW-0560">Oxidoreductase</keyword>
<evidence type="ECO:0000256" key="6">
    <source>
        <dbReference type="ARBA" id="ARBA00023004"/>
    </source>
</evidence>
<evidence type="ECO:0000256" key="4">
    <source>
        <dbReference type="ARBA" id="ARBA00022964"/>
    </source>
</evidence>
<proteinExistence type="inferred from homology"/>
<accession>A0A6A6RJE9</accession>
<keyword evidence="8" id="KW-1185">Reference proteome</keyword>
<comment type="similarity">
    <text evidence="2">Belongs to the PhyH family.</text>
</comment>
<sequence length="271" mass="29704">MTSTAFPEADGRDLTQYQKDLKEHGFCIVPDVLPAQKCTSALSTLWSAAEESRRRGNPTHLPELDPNVFNVRVFYLMDLDPFFLDLIAHPTAIAMVQGFYQESSGGDFLISNFTANIARPGSGSMGLHSDLSLQCPEPWIGERALNVIWCLTNATHANGSTLYIPNSHLWKTPSDVPPNAESLLIPFEAPAGSVICMDGRLWHTSGKNVTKDEDRALLFGAYNAPWLRGQVNWAAGLSEKSKEGLGEQLRGWLGVGVEGNMGKVKGVNRVY</sequence>
<keyword evidence="6" id="KW-0408">Iron</keyword>
<dbReference type="PANTHER" id="PTHR20883:SF19">
    <property type="entry name" value="MULTIFUNCTIONAL DIOXYGENASE AUSE"/>
    <property type="match status" value="1"/>
</dbReference>
<dbReference type="EMBL" id="MU006806">
    <property type="protein sequence ID" value="KAF2635460.1"/>
    <property type="molecule type" value="Genomic_DNA"/>
</dbReference>
<reference evidence="7" key="1">
    <citation type="journal article" date="2020" name="Stud. Mycol.">
        <title>101 Dothideomycetes genomes: a test case for predicting lifestyles and emergence of pathogens.</title>
        <authorList>
            <person name="Haridas S."/>
            <person name="Albert R."/>
            <person name="Binder M."/>
            <person name="Bloem J."/>
            <person name="Labutti K."/>
            <person name="Salamov A."/>
            <person name="Andreopoulos B."/>
            <person name="Baker S."/>
            <person name="Barry K."/>
            <person name="Bills G."/>
            <person name="Bluhm B."/>
            <person name="Cannon C."/>
            <person name="Castanera R."/>
            <person name="Culley D."/>
            <person name="Daum C."/>
            <person name="Ezra D."/>
            <person name="Gonzalez J."/>
            <person name="Henrissat B."/>
            <person name="Kuo A."/>
            <person name="Liang C."/>
            <person name="Lipzen A."/>
            <person name="Lutzoni F."/>
            <person name="Magnuson J."/>
            <person name="Mondo S."/>
            <person name="Nolan M."/>
            <person name="Ohm R."/>
            <person name="Pangilinan J."/>
            <person name="Park H.-J."/>
            <person name="Ramirez L."/>
            <person name="Alfaro M."/>
            <person name="Sun H."/>
            <person name="Tritt A."/>
            <person name="Yoshinaga Y."/>
            <person name="Zwiers L.-H."/>
            <person name="Turgeon B."/>
            <person name="Goodwin S."/>
            <person name="Spatafora J."/>
            <person name="Crous P."/>
            <person name="Grigoriev I."/>
        </authorList>
    </citation>
    <scope>NUCLEOTIDE SEQUENCE</scope>
    <source>
        <strain evidence="7">CBS 473.64</strain>
    </source>
</reference>
<comment type="cofactor">
    <cofactor evidence="1">
        <name>Fe cation</name>
        <dbReference type="ChEBI" id="CHEBI:24875"/>
    </cofactor>
</comment>
<evidence type="ECO:0000313" key="8">
    <source>
        <dbReference type="Proteomes" id="UP000799753"/>
    </source>
</evidence>
<evidence type="ECO:0000256" key="1">
    <source>
        <dbReference type="ARBA" id="ARBA00001962"/>
    </source>
</evidence>
<keyword evidence="3" id="KW-0479">Metal-binding</keyword>
<keyword evidence="4 7" id="KW-0223">Dioxygenase</keyword>
<evidence type="ECO:0000256" key="5">
    <source>
        <dbReference type="ARBA" id="ARBA00023002"/>
    </source>
</evidence>
<evidence type="ECO:0000313" key="7">
    <source>
        <dbReference type="EMBL" id="KAF2635460.1"/>
    </source>
</evidence>
<dbReference type="Pfam" id="PF05721">
    <property type="entry name" value="PhyH"/>
    <property type="match status" value="1"/>
</dbReference>
<dbReference type="SUPFAM" id="SSF51197">
    <property type="entry name" value="Clavaminate synthase-like"/>
    <property type="match status" value="1"/>
</dbReference>
<dbReference type="Proteomes" id="UP000799753">
    <property type="component" value="Unassembled WGS sequence"/>
</dbReference>
<dbReference type="OrthoDB" id="445007at2759"/>
<dbReference type="InterPro" id="IPR008775">
    <property type="entry name" value="Phytyl_CoA_dOase-like"/>
</dbReference>
<organism evidence="7 8">
    <name type="scientific">Massarina eburnea CBS 473.64</name>
    <dbReference type="NCBI Taxonomy" id="1395130"/>
    <lineage>
        <taxon>Eukaryota</taxon>
        <taxon>Fungi</taxon>
        <taxon>Dikarya</taxon>
        <taxon>Ascomycota</taxon>
        <taxon>Pezizomycotina</taxon>
        <taxon>Dothideomycetes</taxon>
        <taxon>Pleosporomycetidae</taxon>
        <taxon>Pleosporales</taxon>
        <taxon>Massarineae</taxon>
        <taxon>Massarinaceae</taxon>
        <taxon>Massarina</taxon>
    </lineage>
</organism>
<dbReference type="GO" id="GO:0051213">
    <property type="term" value="F:dioxygenase activity"/>
    <property type="evidence" value="ECO:0007669"/>
    <property type="project" value="UniProtKB-KW"/>
</dbReference>